<dbReference type="CDD" id="cd05195">
    <property type="entry name" value="enoyl_red"/>
    <property type="match status" value="1"/>
</dbReference>
<dbReference type="InterPro" id="IPR014031">
    <property type="entry name" value="Ketoacyl_synth_C"/>
</dbReference>
<keyword evidence="4" id="KW-0444">Lipid biosynthesis</keyword>
<evidence type="ECO:0000256" key="2">
    <source>
        <dbReference type="ARBA" id="ARBA00018769"/>
    </source>
</evidence>
<dbReference type="InterPro" id="IPR014043">
    <property type="entry name" value="Acyl_transferase_dom"/>
</dbReference>
<feature type="region of interest" description="C-terminal hotdog fold" evidence="16">
    <location>
        <begin position="867"/>
        <end position="996"/>
    </location>
</feature>
<dbReference type="InterPro" id="IPR020841">
    <property type="entry name" value="PKS_Beta-ketoAc_synthase_dom"/>
</dbReference>
<evidence type="ECO:0000256" key="14">
    <source>
        <dbReference type="ARBA" id="ARBA00023268"/>
    </source>
</evidence>
<dbReference type="EC" id="2.3.1.85" evidence="1"/>
<dbReference type="PANTHER" id="PTHR43775:SF7">
    <property type="entry name" value="FATTY ACID SYNTHASE"/>
    <property type="match status" value="1"/>
</dbReference>
<dbReference type="Pfam" id="PF00698">
    <property type="entry name" value="Acyl_transf_1"/>
    <property type="match status" value="1"/>
</dbReference>
<keyword evidence="7" id="KW-0378">Hydrolase</keyword>
<feature type="active site" description="Proton donor; for dehydratase activity" evidence="16">
    <location>
        <position position="920"/>
    </location>
</feature>
<evidence type="ECO:0000256" key="1">
    <source>
        <dbReference type="ARBA" id="ARBA00012873"/>
    </source>
</evidence>
<keyword evidence="3" id="KW-0596">Phosphopantetheine</keyword>
<dbReference type="InterPro" id="IPR050091">
    <property type="entry name" value="PKS_NRPS_Biosynth_Enz"/>
</dbReference>
<comment type="catalytic activity">
    <reaction evidence="15">
        <text>acetyl-CoA + n malonyl-CoA + 2n NADPH + 2n H(+) = a long-chain fatty acid + (n+1) CoA + n CO2 + 2n NADP(+).</text>
        <dbReference type="EC" id="2.3.1.85"/>
    </reaction>
</comment>
<dbReference type="InterPro" id="IPR049900">
    <property type="entry name" value="PKS_mFAS_DH"/>
</dbReference>
<dbReference type="Pfam" id="PF02801">
    <property type="entry name" value="Ketoacyl-synt_C"/>
    <property type="match status" value="1"/>
</dbReference>
<protein>
    <recommendedName>
        <fullName evidence="2">Fatty acid synthase</fullName>
        <ecNumber evidence="1">2.3.1.85</ecNumber>
    </recommendedName>
</protein>
<dbReference type="FunFam" id="3.40.50.720:FF:000209">
    <property type="entry name" value="Polyketide synthase Pks12"/>
    <property type="match status" value="1"/>
</dbReference>
<dbReference type="SUPFAM" id="SSF47336">
    <property type="entry name" value="ACP-like"/>
    <property type="match status" value="1"/>
</dbReference>
<organism evidence="19">
    <name type="scientific">Medioppia subpectinata</name>
    <dbReference type="NCBI Taxonomy" id="1979941"/>
    <lineage>
        <taxon>Eukaryota</taxon>
        <taxon>Metazoa</taxon>
        <taxon>Ecdysozoa</taxon>
        <taxon>Arthropoda</taxon>
        <taxon>Chelicerata</taxon>
        <taxon>Arachnida</taxon>
        <taxon>Acari</taxon>
        <taxon>Acariformes</taxon>
        <taxon>Sarcoptiformes</taxon>
        <taxon>Oribatida</taxon>
        <taxon>Brachypylina</taxon>
        <taxon>Oppioidea</taxon>
        <taxon>Oppiidae</taxon>
        <taxon>Medioppia</taxon>
    </lineage>
</organism>
<evidence type="ECO:0000313" key="20">
    <source>
        <dbReference type="Proteomes" id="UP000759131"/>
    </source>
</evidence>
<keyword evidence="10" id="KW-0560">Oxidoreductase</keyword>
<dbReference type="InterPro" id="IPR029063">
    <property type="entry name" value="SAM-dependent_MTases_sf"/>
</dbReference>
<evidence type="ECO:0000256" key="4">
    <source>
        <dbReference type="ARBA" id="ARBA00022516"/>
    </source>
</evidence>
<dbReference type="InterPro" id="IPR036736">
    <property type="entry name" value="ACP-like_sf"/>
</dbReference>
<dbReference type="InterPro" id="IPR011032">
    <property type="entry name" value="GroES-like_sf"/>
</dbReference>
<evidence type="ECO:0000256" key="9">
    <source>
        <dbReference type="ARBA" id="ARBA00022857"/>
    </source>
</evidence>
<dbReference type="SUPFAM" id="SSF52151">
    <property type="entry name" value="FabD/lysophospholipase-like"/>
    <property type="match status" value="1"/>
</dbReference>
<dbReference type="EMBL" id="CAJPIZ010000386">
    <property type="protein sequence ID" value="CAG2101296.1"/>
    <property type="molecule type" value="Genomic_DNA"/>
</dbReference>
<dbReference type="SUPFAM" id="SSF51735">
    <property type="entry name" value="NAD(P)-binding Rossmann-fold domains"/>
    <property type="match status" value="2"/>
</dbReference>
<feature type="region of interest" description="N-terminal hotdog fold" evidence="16">
    <location>
        <begin position="725"/>
        <end position="856"/>
    </location>
</feature>
<dbReference type="InterPro" id="IPR014030">
    <property type="entry name" value="Ketoacyl_synth_N"/>
</dbReference>
<evidence type="ECO:0000256" key="3">
    <source>
        <dbReference type="ARBA" id="ARBA00022450"/>
    </source>
</evidence>
<dbReference type="Gene3D" id="3.40.366.10">
    <property type="entry name" value="Malonyl-Coenzyme A Acyl Carrier Protein, domain 2"/>
    <property type="match status" value="1"/>
</dbReference>
<dbReference type="GO" id="GO:0016491">
    <property type="term" value="F:oxidoreductase activity"/>
    <property type="evidence" value="ECO:0007669"/>
    <property type="project" value="UniProtKB-KW"/>
</dbReference>
<dbReference type="EMBL" id="OC854961">
    <property type="protein sequence ID" value="CAD7620866.1"/>
    <property type="molecule type" value="Genomic_DNA"/>
</dbReference>
<dbReference type="PROSITE" id="PS52004">
    <property type="entry name" value="KS3_2"/>
    <property type="match status" value="1"/>
</dbReference>
<dbReference type="SUPFAM" id="SSF53901">
    <property type="entry name" value="Thiolase-like"/>
    <property type="match status" value="2"/>
</dbReference>
<dbReference type="InterPro" id="IPR036291">
    <property type="entry name" value="NAD(P)-bd_dom_sf"/>
</dbReference>
<dbReference type="Gene3D" id="3.40.50.720">
    <property type="entry name" value="NAD(P)-binding Rossmann-like Domain"/>
    <property type="match status" value="1"/>
</dbReference>
<dbReference type="SUPFAM" id="SSF55048">
    <property type="entry name" value="Probable ACP-binding domain of malonyl-CoA ACP transacylase"/>
    <property type="match status" value="1"/>
</dbReference>
<feature type="domain" description="PKS/mFAS DH" evidence="18">
    <location>
        <begin position="725"/>
        <end position="996"/>
    </location>
</feature>
<dbReference type="Gene3D" id="3.90.180.10">
    <property type="entry name" value="Medium-chain alcohol dehydrogenases, catalytic domain"/>
    <property type="match status" value="1"/>
</dbReference>
<keyword evidence="13" id="KW-0275">Fatty acid biosynthesis</keyword>
<dbReference type="Gene3D" id="3.40.50.150">
    <property type="entry name" value="Vaccinia Virus protein VP39"/>
    <property type="match status" value="1"/>
</dbReference>
<dbReference type="InterPro" id="IPR057326">
    <property type="entry name" value="KR_dom"/>
</dbReference>
<keyword evidence="20" id="KW-1185">Reference proteome</keyword>
<keyword evidence="8" id="KW-0276">Fatty acid metabolism</keyword>
<evidence type="ECO:0000259" key="17">
    <source>
        <dbReference type="PROSITE" id="PS52004"/>
    </source>
</evidence>
<dbReference type="CDD" id="cd00833">
    <property type="entry name" value="PKS"/>
    <property type="match status" value="1"/>
</dbReference>
<dbReference type="InterPro" id="IPR042104">
    <property type="entry name" value="PKS_dehydratase_sf"/>
</dbReference>
<dbReference type="Proteomes" id="UP000759131">
    <property type="component" value="Unassembled WGS sequence"/>
</dbReference>
<dbReference type="Gene3D" id="3.40.47.10">
    <property type="match status" value="2"/>
</dbReference>
<evidence type="ECO:0000256" key="5">
    <source>
        <dbReference type="ARBA" id="ARBA00022553"/>
    </source>
</evidence>
<keyword evidence="12" id="KW-0443">Lipid metabolism</keyword>
<dbReference type="SMART" id="SM00827">
    <property type="entry name" value="PKS_AT"/>
    <property type="match status" value="1"/>
</dbReference>
<evidence type="ECO:0000256" key="16">
    <source>
        <dbReference type="PROSITE-ProRule" id="PRU01363"/>
    </source>
</evidence>
<evidence type="ECO:0000256" key="10">
    <source>
        <dbReference type="ARBA" id="ARBA00023002"/>
    </source>
</evidence>
<evidence type="ECO:0000256" key="13">
    <source>
        <dbReference type="ARBA" id="ARBA00023160"/>
    </source>
</evidence>
<dbReference type="InterPro" id="IPR013149">
    <property type="entry name" value="ADH-like_C"/>
</dbReference>
<dbReference type="GO" id="GO:0016787">
    <property type="term" value="F:hydrolase activity"/>
    <property type="evidence" value="ECO:0007669"/>
    <property type="project" value="UniProtKB-KW"/>
</dbReference>
<dbReference type="OrthoDB" id="329835at2759"/>
<dbReference type="InterPro" id="IPR049391">
    <property type="entry name" value="FAS_pseudo-KR"/>
</dbReference>
<evidence type="ECO:0000256" key="11">
    <source>
        <dbReference type="ARBA" id="ARBA00023027"/>
    </source>
</evidence>
<sequence length="2602" mass="292832">MISINLTPLSSDWAVSTAFANWASAPTKSSSGCSGSSYGQTLVDLKQSLQTATMQTLSNLKSLYASRISFVFDFKGPSLMVDTACSASLSATTLAMNDMRLGNIDTAIVCGTHMLFEPFVLQFQQESGLCSPRGVAAVLDQDADGFIKGEAVCCAFLQRRRNARRVYATMVNAKMNIDGNKTRPYKKGNRLRAGDPQEIKAIYNAYVKAPGRTEPLPLGALKSNMGHSEAGSGVAAIIKVCIAYENECIPPNLNMKQLKDECLPYCPPIKPIVEPMPYKPGLAAINNFGIGGANAHVLLEPNHKLGTSDGLRIAETIPRIVNICGRTEDAVKYVMDFIQNNPKRVTNDFLALLAQTMKYTPNVHSSGMPYRGKSVRPLWLLFPGLGGQWPAMAKALMPIKIFADKVEECHQILQEFGMDLKTMLLSEDKASMASMTAKFCSTTAIEIALFEVMKALDITPDGIIGHSFGEIACAYADGCLDTREAMVVTSIRGIVTENDKNIPKGLMAVVGLPKAEVQKLCPNGVYIACNNAKDSVVISGPEQEMKNTIKALADKNIFVRQLESSNIAYHSKYIQTSAQPLIDAINKHIPHPKPRSKKWLSTSLMVSDPQEEALRCASGEYFAYNLVHPVQFYDRIKQLPADAIVLEIGPHSLFGKIVSETLNESSYVSLIKKDSNDKNMDLFLSGLATLYELGVNLSVDKLYPRVEWPVARNTQSINSLMRWDHSLEIQRRIYPERWNRGNASDMNVVVNCSAKGDEFYLDHSVDGNPIFPATGYLMLAWRKLAATMGKLWYSVPVLFENVQLKRAIFLTEGKDTTLTVKYYPLNGEFSIYENDNVCVSGKIRAPGDDVLIAQHLLYENERKLSETQYSVNRDDIYKELGVMGLDYGPAFQRLRKVGTNNYNEFYGVCEWDGQFVTYMDALCQSRALSVPFRKMLLPVLIRKLRLDPRVMFDAFKRHRRQVDEPTTDGTVASNSSQLNVDIDDVLDSTVVPDSEATTGEQNTLSTVMAKEKVRFNERFAVYSSEIPFYYNLNTKQLVSPGVELEEVIVFPVPRRTDTTGLVLDSAEFCANDDNQAIDDSLSTAVSKYLEVCKSMAAKVKQLNVREMKCDFNYKNIGEEVLQKLRSDSTESHVMFRTFDKLLTGVVDKNCNKLNDKEVANLLNEIQTNPEYDLSKDLVNQIQKNERMVRSLMEIVCENNVTNSNINITEINMSNNFMVKDVEQIVTHFRILPFEVDYKLIVKSKQSVNELYRERATEWQLKDDIPLKPSHLVIMRDTQDLWQMDLNQFTQDLFDSINSNGFLLSVFRYKFTEPEIAFMSLTGKPIPKKHNVIKITGDYQQWFGVLQEKLIAAKEADNKTDNIWLVSQDSSINGIIGLMNCLRLEPGGENFRYIFHMDTNSETNIDFNIKPYSDILANDLVANVIKEGKLGTYRHIKLPTDFDKCVSNDYYLNSGTTKDLADLAGIQWYDSRKLPEIKKYWNFNNEEIFKTRVEIYCAGISFHDVMVASGRIPSGPEQIFTDCVLGCEYVGRRVDTGERVMGIDMGRTFATSVNASIHSMTTVPEHWSMADAATILSTYSTLYYALIKRANLKRGESILIHSAAGGVGQAAINMCKHYNCDIFVTVGTEEKKQFLMKEYDIPEERIFNSRDIVFKNQVLNLTEGKGVNIVLNSLAGEKLDASYECVANSGRFVEIGRYDMFQNKQIGMFDFVRNIQFIGIVIDIVIMDEMDFFPDFYDWVHKNSKNGCVKPINYTLFEAKDADKAFRYMTTGKHMGKIVIKMRDEEMDRRPLKAIKPAVNMKTMIKTFFDPNKVYIITGGLGGFGLELIPWMQYSGARKFVVTSRSGLKTDYQKYVFNRFKQFYEKIKLFECQWIVSTANGFTIEGTKQLLNEAKELGPIGGVFHLAIELNDCLIEKLSFEKFCSSIDTKHKIFTNLDQLTRQLDYPLDYFVVFSSLACGKGNAGQSNYAFGNSMCERICEERRSDGLHGLAIQYGPIGDVGVFEGSDQLMAFTTIRKQRINSSCDVLDKLLSIKQPVVTSYIKVDMSAKESGSKKSRMIAELWRALGIDPEVTPNHLTLGEIGLESMFAVELQQELEREWNIKVSLNHVKSITIGMLKDYEVGNLGNVKKHLDELKQARANLLKQKFVIPTETYTRLNAVTTGRPVYLMPTLMLNFTMFEQLAQSLNRPVVGLNWTREMSKMTTIKELNQYFIKLLKQLEPNGGYDVVGYLDGAITCSKLLLKGMADKAVIIDVLSDERLNGDQLSEEDLFVSTMNILFSEMPDSIKNKIVRELKKETDTKARIRIVTTELVDFAGKGLVAPDIDEIYAILLARLRMLLSHRAEKRKKFSNRLKMAIGKKWSKRTGKLIMIKPFVLDNVDDVDELIGKSRDAYLLPAAQEVILNESEKEVRKCKIQTKRQKTTTGTDDISKSNDKVSEITDSSSPSTLVAIDSEETYNIDILDILQNNNISKETLDLQINEIESILSDESNSSAVTALSTIPAHIICNTLNVSEGMKFNELMAATYDERLVTIPRPTAEVSDVSEGIQIVAKEKFAKLMNEMKYTGDLQRECIKHILDSCPPDISPLLNEISDRDCTQLMAP</sequence>
<dbReference type="Pfam" id="PF08659">
    <property type="entry name" value="KR"/>
    <property type="match status" value="1"/>
</dbReference>
<keyword evidence="11" id="KW-0520">NAD</keyword>
<dbReference type="PANTHER" id="PTHR43775">
    <property type="entry name" value="FATTY ACID SYNTHASE"/>
    <property type="match status" value="1"/>
</dbReference>
<dbReference type="InterPro" id="IPR032821">
    <property type="entry name" value="PKS_assoc"/>
</dbReference>
<keyword evidence="6" id="KW-0808">Transferase</keyword>
<keyword evidence="5" id="KW-0597">Phosphoprotein</keyword>
<dbReference type="Pfam" id="PF00109">
    <property type="entry name" value="ketoacyl-synt"/>
    <property type="match status" value="1"/>
</dbReference>
<accession>A0A7R9KD44</accession>
<dbReference type="InterPro" id="IPR049552">
    <property type="entry name" value="PKS_DH_N"/>
</dbReference>
<dbReference type="InterPro" id="IPR013968">
    <property type="entry name" value="PKS_KR"/>
</dbReference>
<dbReference type="Gene3D" id="3.10.129.110">
    <property type="entry name" value="Polyketide synthase dehydratase"/>
    <property type="match status" value="1"/>
</dbReference>
<dbReference type="InterPro" id="IPR020843">
    <property type="entry name" value="ER"/>
</dbReference>
<name>A0A7R9KD44_9ACAR</name>
<dbReference type="Pfam" id="PF21149">
    <property type="entry name" value="FAS_pseudo-KR"/>
    <property type="match status" value="1"/>
</dbReference>
<feature type="active site" description="Proton acceptor; for dehydratase activity" evidence="16">
    <location>
        <position position="763"/>
    </location>
</feature>
<reference evidence="19" key="1">
    <citation type="submission" date="2020-11" db="EMBL/GenBank/DDBJ databases">
        <authorList>
            <person name="Tran Van P."/>
        </authorList>
    </citation>
    <scope>NUCLEOTIDE SEQUENCE</scope>
</reference>
<dbReference type="GO" id="GO:0006633">
    <property type="term" value="P:fatty acid biosynthetic process"/>
    <property type="evidence" value="ECO:0007669"/>
    <property type="project" value="UniProtKB-UniPathway"/>
</dbReference>
<gene>
    <name evidence="19" type="ORF">OSB1V03_LOCUS1346</name>
</gene>
<dbReference type="PROSITE" id="PS52019">
    <property type="entry name" value="PKS_MFAS_DH"/>
    <property type="match status" value="1"/>
</dbReference>
<dbReference type="InterPro" id="IPR016036">
    <property type="entry name" value="Malonyl_transacylase_ACP-bd"/>
</dbReference>
<evidence type="ECO:0000256" key="8">
    <source>
        <dbReference type="ARBA" id="ARBA00022832"/>
    </source>
</evidence>
<dbReference type="UniPathway" id="UPA00094"/>
<dbReference type="SUPFAM" id="SSF53474">
    <property type="entry name" value="alpha/beta-Hydrolases"/>
    <property type="match status" value="1"/>
</dbReference>
<feature type="domain" description="Ketosynthase family 3 (KS3)" evidence="17">
    <location>
        <begin position="1"/>
        <end position="301"/>
    </location>
</feature>
<evidence type="ECO:0000256" key="15">
    <source>
        <dbReference type="ARBA" id="ARBA00044883"/>
    </source>
</evidence>
<evidence type="ECO:0000313" key="19">
    <source>
        <dbReference type="EMBL" id="CAD7620866.1"/>
    </source>
</evidence>
<evidence type="ECO:0000256" key="6">
    <source>
        <dbReference type="ARBA" id="ARBA00022679"/>
    </source>
</evidence>
<dbReference type="SMART" id="SM00829">
    <property type="entry name" value="PKS_ER"/>
    <property type="match status" value="1"/>
</dbReference>
<dbReference type="Gene3D" id="3.40.50.1820">
    <property type="entry name" value="alpha/beta hydrolase"/>
    <property type="match status" value="1"/>
</dbReference>
<proteinExistence type="predicted"/>
<evidence type="ECO:0000256" key="7">
    <source>
        <dbReference type="ARBA" id="ARBA00022801"/>
    </source>
</evidence>
<dbReference type="Pfam" id="PF00107">
    <property type="entry name" value="ADH_zinc_N"/>
    <property type="match status" value="1"/>
</dbReference>
<dbReference type="InterPro" id="IPR001227">
    <property type="entry name" value="Ac_transferase_dom_sf"/>
</dbReference>
<dbReference type="Gene3D" id="3.30.70.3290">
    <property type="match status" value="1"/>
</dbReference>
<dbReference type="SMART" id="SM00822">
    <property type="entry name" value="PKS_KR"/>
    <property type="match status" value="1"/>
</dbReference>
<dbReference type="Pfam" id="PF16197">
    <property type="entry name" value="KAsynt_C_assoc"/>
    <property type="match status" value="1"/>
</dbReference>
<keyword evidence="9" id="KW-0521">NADP</keyword>
<dbReference type="Gene3D" id="1.10.1200.10">
    <property type="entry name" value="ACP-like"/>
    <property type="match status" value="1"/>
</dbReference>
<dbReference type="GO" id="GO:0004312">
    <property type="term" value="F:fatty acid synthase activity"/>
    <property type="evidence" value="ECO:0007669"/>
    <property type="project" value="UniProtKB-EC"/>
</dbReference>
<dbReference type="Pfam" id="PF21089">
    <property type="entry name" value="PKS_DH_N"/>
    <property type="match status" value="1"/>
</dbReference>
<evidence type="ECO:0000259" key="18">
    <source>
        <dbReference type="PROSITE" id="PS52019"/>
    </source>
</evidence>
<keyword evidence="14" id="KW-0511">Multifunctional enzyme</keyword>
<dbReference type="SUPFAM" id="SSF50129">
    <property type="entry name" value="GroES-like"/>
    <property type="match status" value="1"/>
</dbReference>
<dbReference type="InterPro" id="IPR016039">
    <property type="entry name" value="Thiolase-like"/>
</dbReference>
<dbReference type="SMART" id="SM00825">
    <property type="entry name" value="PKS_KS"/>
    <property type="match status" value="1"/>
</dbReference>
<dbReference type="InterPro" id="IPR029058">
    <property type="entry name" value="AB_hydrolase_fold"/>
</dbReference>
<dbReference type="InterPro" id="IPR016035">
    <property type="entry name" value="Acyl_Trfase/lysoPLipase"/>
</dbReference>
<evidence type="ECO:0000256" key="12">
    <source>
        <dbReference type="ARBA" id="ARBA00023098"/>
    </source>
</evidence>